<comment type="similarity">
    <text evidence="2 8">Belongs to the bacterial ribosomal protein bL17 family.</text>
</comment>
<comment type="function">
    <text evidence="7">Component of the mitochondrial ribosome (mitoribosome), a dedicated translation machinery responsible for the synthesis of mitochondrial genome-encoded proteins, including at least some of the essential transmembrane subunits of the mitochondrial respiratory chain. The mitoribosomes are attached to the mitochondrial inner membrane and translation products are cotranslationally integrated into the membrane.</text>
</comment>
<evidence type="ECO:0000313" key="11">
    <source>
        <dbReference type="Proteomes" id="UP000054302"/>
    </source>
</evidence>
<dbReference type="AlphaFoldDB" id="A0A0D1WQD6"/>
<dbReference type="EMBL" id="KN847523">
    <property type="protein sequence ID" value="KIV91310.1"/>
    <property type="molecule type" value="Genomic_DNA"/>
</dbReference>
<dbReference type="PANTHER" id="PTHR14413:SF16">
    <property type="entry name" value="LARGE RIBOSOMAL SUBUNIT PROTEIN BL17M"/>
    <property type="match status" value="1"/>
</dbReference>
<feature type="compositionally biased region" description="Basic and acidic residues" evidence="9">
    <location>
        <begin position="194"/>
        <end position="204"/>
    </location>
</feature>
<evidence type="ECO:0000256" key="9">
    <source>
        <dbReference type="SAM" id="MobiDB-lite"/>
    </source>
</evidence>
<dbReference type="GeneID" id="27323706"/>
<dbReference type="PANTHER" id="PTHR14413">
    <property type="entry name" value="RIBOSOMAL PROTEIN L17"/>
    <property type="match status" value="1"/>
</dbReference>
<dbReference type="GO" id="GO:0005762">
    <property type="term" value="C:mitochondrial large ribosomal subunit"/>
    <property type="evidence" value="ECO:0007669"/>
    <property type="project" value="TreeGrafter"/>
</dbReference>
<protein>
    <recommendedName>
        <fullName evidence="6">Large ribosomal subunit protein bL17m</fullName>
    </recommendedName>
</protein>
<dbReference type="GO" id="GO:0006412">
    <property type="term" value="P:translation"/>
    <property type="evidence" value="ECO:0007669"/>
    <property type="project" value="InterPro"/>
</dbReference>
<dbReference type="Pfam" id="PF01196">
    <property type="entry name" value="Ribosomal_L17"/>
    <property type="match status" value="1"/>
</dbReference>
<evidence type="ECO:0000256" key="6">
    <source>
        <dbReference type="ARBA" id="ARBA00035290"/>
    </source>
</evidence>
<feature type="compositionally biased region" description="Acidic residues" evidence="9">
    <location>
        <begin position="205"/>
        <end position="223"/>
    </location>
</feature>
<dbReference type="InterPro" id="IPR000456">
    <property type="entry name" value="Ribosomal_bL17"/>
</dbReference>
<dbReference type="RefSeq" id="XP_016222884.1">
    <property type="nucleotide sequence ID" value="XM_016370591.1"/>
</dbReference>
<dbReference type="InterPro" id="IPR036373">
    <property type="entry name" value="Ribosomal_bL17_sf"/>
</dbReference>
<comment type="subcellular location">
    <subcellularLocation>
        <location evidence="1">Mitochondrion</location>
    </subcellularLocation>
</comment>
<evidence type="ECO:0000256" key="1">
    <source>
        <dbReference type="ARBA" id="ARBA00004173"/>
    </source>
</evidence>
<evidence type="ECO:0000313" key="10">
    <source>
        <dbReference type="EMBL" id="KIV91310.1"/>
    </source>
</evidence>
<reference evidence="10 11" key="1">
    <citation type="submission" date="2015-01" db="EMBL/GenBank/DDBJ databases">
        <title>The Genome Sequence of Exophiala mesophila CBS40295.</title>
        <authorList>
            <consortium name="The Broad Institute Genomics Platform"/>
            <person name="Cuomo C."/>
            <person name="de Hoog S."/>
            <person name="Gorbushina A."/>
            <person name="Stielow B."/>
            <person name="Teixiera M."/>
            <person name="Abouelleil A."/>
            <person name="Chapman S.B."/>
            <person name="Priest M."/>
            <person name="Young S.K."/>
            <person name="Wortman J."/>
            <person name="Nusbaum C."/>
            <person name="Birren B."/>
        </authorList>
    </citation>
    <scope>NUCLEOTIDE SEQUENCE [LARGE SCALE GENOMIC DNA]</scope>
    <source>
        <strain evidence="10 11">CBS 40295</strain>
    </source>
</reference>
<proteinExistence type="inferred from homology"/>
<evidence type="ECO:0000256" key="5">
    <source>
        <dbReference type="ARBA" id="ARBA00023274"/>
    </source>
</evidence>
<dbReference type="Gene3D" id="3.90.1030.10">
    <property type="entry name" value="Ribosomal protein L17"/>
    <property type="match status" value="1"/>
</dbReference>
<evidence type="ECO:0000256" key="2">
    <source>
        <dbReference type="ARBA" id="ARBA00008777"/>
    </source>
</evidence>
<dbReference type="SUPFAM" id="SSF64263">
    <property type="entry name" value="Prokaryotic ribosomal protein L17"/>
    <property type="match status" value="1"/>
</dbReference>
<evidence type="ECO:0000256" key="8">
    <source>
        <dbReference type="RuleBase" id="RU000660"/>
    </source>
</evidence>
<accession>A0A0D1WQD6</accession>
<keyword evidence="11" id="KW-1185">Reference proteome</keyword>
<dbReference type="Proteomes" id="UP000054302">
    <property type="component" value="Unassembled WGS sequence"/>
</dbReference>
<keyword evidence="4" id="KW-0496">Mitochondrion</keyword>
<sequence>MAIKYRHLSRSSAHRQALLRNLVTALIEHEAISTSFAKAKEAQRLAEKLITLGKKNTGAAKNKAQQIFYEPHKHMDKLFGPLRLRYESRPGGYTRVLKQEPTEKDNAPSAILCLVDGPRDIRFDMTVRAIAREQALEMPMREMTAANVRKVTRFRPDGIDVLEQAVKDFATHKNAGTLDRPATATKPDVLRYGKDKYGSLKDQNEKDEEWDEDAADEDDDAWEDIPTVPETVDREALKYAAERKISGLRVGGSRKARRAAYKRRLDRMNSLSSSSS</sequence>
<evidence type="ECO:0000256" key="4">
    <source>
        <dbReference type="ARBA" id="ARBA00023128"/>
    </source>
</evidence>
<keyword evidence="5 8" id="KW-0687">Ribonucleoprotein</keyword>
<dbReference type="VEuPathDB" id="FungiDB:PV10_05861"/>
<dbReference type="HOGENOM" id="CLU_1008423_0_0_1"/>
<gene>
    <name evidence="10" type="ORF">PV10_05861</name>
</gene>
<feature type="region of interest" description="Disordered" evidence="9">
    <location>
        <begin position="194"/>
        <end position="229"/>
    </location>
</feature>
<evidence type="ECO:0000256" key="7">
    <source>
        <dbReference type="ARBA" id="ARBA00037226"/>
    </source>
</evidence>
<keyword evidence="3 8" id="KW-0689">Ribosomal protein</keyword>
<dbReference type="GO" id="GO:0003735">
    <property type="term" value="F:structural constituent of ribosome"/>
    <property type="evidence" value="ECO:0007669"/>
    <property type="project" value="InterPro"/>
</dbReference>
<name>A0A0D1WQD6_EXOME</name>
<dbReference type="NCBIfam" id="TIGR00059">
    <property type="entry name" value="L17"/>
    <property type="match status" value="1"/>
</dbReference>
<evidence type="ECO:0000256" key="3">
    <source>
        <dbReference type="ARBA" id="ARBA00022980"/>
    </source>
</evidence>
<organism evidence="10 11">
    <name type="scientific">Exophiala mesophila</name>
    <name type="common">Black yeast-like fungus</name>
    <dbReference type="NCBI Taxonomy" id="212818"/>
    <lineage>
        <taxon>Eukaryota</taxon>
        <taxon>Fungi</taxon>
        <taxon>Dikarya</taxon>
        <taxon>Ascomycota</taxon>
        <taxon>Pezizomycotina</taxon>
        <taxon>Eurotiomycetes</taxon>
        <taxon>Chaetothyriomycetidae</taxon>
        <taxon>Chaetothyriales</taxon>
        <taxon>Herpotrichiellaceae</taxon>
        <taxon>Exophiala</taxon>
    </lineage>
</organism>
<dbReference type="FunFam" id="3.90.1030.10:FF:000005">
    <property type="entry name" value="Probable 50S ribosomal protein L17"/>
    <property type="match status" value="1"/>
</dbReference>
<dbReference type="OrthoDB" id="275000at2759"/>
<dbReference type="STRING" id="212818.A0A0D1WQD6"/>